<sequence>MSNAQLLPNLQHLQLVQLRTLASPVGRLPVGYDANARCNFHSGAPGHTIENCKAFNHVVQDLIDSKAINFAPAPNVVNNPMPQHGRANVNMVEREVKLVKESGGCVKLQQGIQALLDDGILQAEDLSAQRSVEGVVEGVVENADVDPLFPEDAEEFTNVVPVDFVILNDVINFSDVVADIPNMVFDSDVLAELDSDVSDVCTSINKISEYDCDVATITIFYPTAQISASVAQPVPTVRPHQSTMTITTLGPLPFTSERAIPWHYGGSVYTHDHGVEQPLKVEEVQDQKSEPGIEIKDPAVDIVGGIGRFTTSGRLFSPPVTQLDSVDAAAKAEGKQVVNEGTSAPHAGSEPAFAKDVDELLRIIKKRDYKVVDQLIQTPSKISILSLLLCLEAHREALLKVLNAAYVPQEISVNQLEGIVANVHTNNGLGFTDSDLTPAGRDHNKALHISMEC</sequence>
<accession>A0A9D4VHJ5</accession>
<organism evidence="1 2">
    <name type="scientific">Pisum sativum</name>
    <name type="common">Garden pea</name>
    <name type="synonym">Lathyrus oleraceus</name>
    <dbReference type="NCBI Taxonomy" id="3888"/>
    <lineage>
        <taxon>Eukaryota</taxon>
        <taxon>Viridiplantae</taxon>
        <taxon>Streptophyta</taxon>
        <taxon>Embryophyta</taxon>
        <taxon>Tracheophyta</taxon>
        <taxon>Spermatophyta</taxon>
        <taxon>Magnoliopsida</taxon>
        <taxon>eudicotyledons</taxon>
        <taxon>Gunneridae</taxon>
        <taxon>Pentapetalae</taxon>
        <taxon>rosids</taxon>
        <taxon>fabids</taxon>
        <taxon>Fabales</taxon>
        <taxon>Fabaceae</taxon>
        <taxon>Papilionoideae</taxon>
        <taxon>50 kb inversion clade</taxon>
        <taxon>NPAAA clade</taxon>
        <taxon>Hologalegina</taxon>
        <taxon>IRL clade</taxon>
        <taxon>Fabeae</taxon>
        <taxon>Lathyrus</taxon>
    </lineage>
</organism>
<name>A0A9D4VHJ5_PEA</name>
<dbReference type="AlphaFoldDB" id="A0A9D4VHJ5"/>
<dbReference type="Proteomes" id="UP001058974">
    <property type="component" value="Chromosome 7"/>
</dbReference>
<proteinExistence type="predicted"/>
<comment type="caution">
    <text evidence="1">The sequence shown here is derived from an EMBL/GenBank/DDBJ whole genome shotgun (WGS) entry which is preliminary data.</text>
</comment>
<keyword evidence="2" id="KW-1185">Reference proteome</keyword>
<reference evidence="1 2" key="1">
    <citation type="journal article" date="2022" name="Nat. Genet.">
        <title>Improved pea reference genome and pan-genome highlight genomic features and evolutionary characteristics.</title>
        <authorList>
            <person name="Yang T."/>
            <person name="Liu R."/>
            <person name="Luo Y."/>
            <person name="Hu S."/>
            <person name="Wang D."/>
            <person name="Wang C."/>
            <person name="Pandey M.K."/>
            <person name="Ge S."/>
            <person name="Xu Q."/>
            <person name="Li N."/>
            <person name="Li G."/>
            <person name="Huang Y."/>
            <person name="Saxena R.K."/>
            <person name="Ji Y."/>
            <person name="Li M."/>
            <person name="Yan X."/>
            <person name="He Y."/>
            <person name="Liu Y."/>
            <person name="Wang X."/>
            <person name="Xiang C."/>
            <person name="Varshney R.K."/>
            <person name="Ding H."/>
            <person name="Gao S."/>
            <person name="Zong X."/>
        </authorList>
    </citation>
    <scope>NUCLEOTIDE SEQUENCE [LARGE SCALE GENOMIC DNA]</scope>
    <source>
        <strain evidence="1 2">cv. Zhongwan 6</strain>
    </source>
</reference>
<dbReference type="Gramene" id="Psat07G0073800-T1">
    <property type="protein sequence ID" value="KAI5383462.1"/>
    <property type="gene ID" value="KIW84_070738"/>
</dbReference>
<evidence type="ECO:0000313" key="1">
    <source>
        <dbReference type="EMBL" id="KAI5383462.1"/>
    </source>
</evidence>
<protein>
    <submittedName>
        <fullName evidence="1">Uncharacterized protein</fullName>
    </submittedName>
</protein>
<dbReference type="EMBL" id="JAMSHJ010000007">
    <property type="protein sequence ID" value="KAI5383462.1"/>
    <property type="molecule type" value="Genomic_DNA"/>
</dbReference>
<evidence type="ECO:0000313" key="2">
    <source>
        <dbReference type="Proteomes" id="UP001058974"/>
    </source>
</evidence>
<dbReference type="PANTHER" id="PTHR32108">
    <property type="entry name" value="DNA-DIRECTED RNA POLYMERASE SUBUNIT ALPHA"/>
    <property type="match status" value="1"/>
</dbReference>
<dbReference type="PANTHER" id="PTHR32108:SF9">
    <property type="entry name" value="REVERSE TRANSCRIPTASE RNASE H-LIKE DOMAIN-CONTAINING PROTEIN"/>
    <property type="match status" value="1"/>
</dbReference>
<gene>
    <name evidence="1" type="ORF">KIW84_070738</name>
</gene>